<dbReference type="InParanoid" id="F2U244"/>
<feature type="domain" description="Sugar phosphate transporter" evidence="6">
    <location>
        <begin position="21"/>
        <end position="295"/>
    </location>
</feature>
<accession>F2U244</accession>
<keyword evidence="3 5" id="KW-1133">Transmembrane helix</keyword>
<protein>
    <submittedName>
        <fullName evidence="7">GDP-fucose transporter 1</fullName>
    </submittedName>
</protein>
<evidence type="ECO:0000313" key="7">
    <source>
        <dbReference type="EMBL" id="EGD81696.1"/>
    </source>
</evidence>
<feature type="transmembrane region" description="Helical" evidence="5">
    <location>
        <begin position="146"/>
        <end position="163"/>
    </location>
</feature>
<feature type="transmembrane region" description="Helical" evidence="5">
    <location>
        <begin position="120"/>
        <end position="140"/>
    </location>
</feature>
<dbReference type="AlphaFoldDB" id="F2U244"/>
<dbReference type="EMBL" id="GL832959">
    <property type="protein sequence ID" value="EGD81696.1"/>
    <property type="molecule type" value="Genomic_DNA"/>
</dbReference>
<gene>
    <name evidence="7" type="ORF">PTSG_02409</name>
</gene>
<evidence type="ECO:0000313" key="8">
    <source>
        <dbReference type="Proteomes" id="UP000007799"/>
    </source>
</evidence>
<dbReference type="Proteomes" id="UP000007799">
    <property type="component" value="Unassembled WGS sequence"/>
</dbReference>
<dbReference type="STRING" id="946362.F2U244"/>
<evidence type="ECO:0000256" key="4">
    <source>
        <dbReference type="ARBA" id="ARBA00023136"/>
    </source>
</evidence>
<keyword evidence="4 5" id="KW-0472">Membrane</keyword>
<dbReference type="Pfam" id="PF03151">
    <property type="entry name" value="TPT"/>
    <property type="match status" value="1"/>
</dbReference>
<dbReference type="eggNOG" id="KOG1442">
    <property type="taxonomic scope" value="Eukaryota"/>
</dbReference>
<proteinExistence type="predicted"/>
<comment type="subcellular location">
    <subcellularLocation>
        <location evidence="1">Membrane</location>
        <topology evidence="1">Multi-pass membrane protein</topology>
    </subcellularLocation>
</comment>
<feature type="transmembrane region" description="Helical" evidence="5">
    <location>
        <begin position="175"/>
        <end position="194"/>
    </location>
</feature>
<dbReference type="GO" id="GO:0016020">
    <property type="term" value="C:membrane"/>
    <property type="evidence" value="ECO:0007669"/>
    <property type="project" value="UniProtKB-SubCell"/>
</dbReference>
<evidence type="ECO:0000256" key="5">
    <source>
        <dbReference type="SAM" id="Phobius"/>
    </source>
</evidence>
<dbReference type="InterPro" id="IPR004853">
    <property type="entry name" value="Sugar_P_trans_dom"/>
</dbReference>
<feature type="transmembrane region" description="Helical" evidence="5">
    <location>
        <begin position="239"/>
        <end position="264"/>
    </location>
</feature>
<dbReference type="OMA" id="IHAVLIK"/>
<evidence type="ECO:0000256" key="2">
    <source>
        <dbReference type="ARBA" id="ARBA00022692"/>
    </source>
</evidence>
<feature type="transmembrane region" description="Helical" evidence="5">
    <location>
        <begin position="206"/>
        <end position="227"/>
    </location>
</feature>
<dbReference type="PANTHER" id="PTHR11132">
    <property type="entry name" value="SOLUTE CARRIER FAMILY 35"/>
    <property type="match status" value="1"/>
</dbReference>
<keyword evidence="2 5" id="KW-0812">Transmembrane</keyword>
<dbReference type="InterPro" id="IPR050186">
    <property type="entry name" value="TPT_transporter"/>
</dbReference>
<dbReference type="KEGG" id="sre:PTSG_02409"/>
<dbReference type="FunCoup" id="F2U244">
    <property type="interactions" value="299"/>
</dbReference>
<evidence type="ECO:0000259" key="6">
    <source>
        <dbReference type="Pfam" id="PF03151"/>
    </source>
</evidence>
<dbReference type="OrthoDB" id="5547497at2759"/>
<sequence>MDDKGKGGEDALFQRSMKIVSVVALYWYGFVSISMVFLNKHLLSDVDLKAPMFVTWFQCVVAVVASYFLGMFRDAASFMNMFPTFEYDIAKAKEILPLSAVFVGMIAFNNLCLKEVGVPFYNVGRSLTTLFNIVLSYVMLHQSTSVRALGMCAIIVMGFFLGVDQEGDEGELSMIGVFYGIMASLCVALNAIYIKKVLPVVNGDSWLLMAYNNANATLLFLPVILLFQEVPQIVASPDIFRPSYWVLMSIAGFFGIAIGLVTMLQVSVTSPVTHNISGTAKACAQTILALQINGEVRSAMWWLGNLFVLGGSLGYAIVKRAEMRREIARESSQEDSKA</sequence>
<evidence type="ECO:0000256" key="3">
    <source>
        <dbReference type="ARBA" id="ARBA00022989"/>
    </source>
</evidence>
<name>F2U244_SALR5</name>
<dbReference type="RefSeq" id="XP_004996900.1">
    <property type="nucleotide sequence ID" value="XM_004996843.1"/>
</dbReference>
<feature type="transmembrane region" description="Helical" evidence="5">
    <location>
        <begin position="299"/>
        <end position="318"/>
    </location>
</feature>
<keyword evidence="8" id="KW-1185">Reference proteome</keyword>
<reference evidence="7" key="1">
    <citation type="submission" date="2009-08" db="EMBL/GenBank/DDBJ databases">
        <title>Annotation of Salpingoeca rosetta.</title>
        <authorList>
            <consortium name="The Broad Institute Genome Sequencing Platform"/>
            <person name="Russ C."/>
            <person name="Cuomo C."/>
            <person name="Burger G."/>
            <person name="Gray M.W."/>
            <person name="Holland P.W.H."/>
            <person name="King N."/>
            <person name="Lang F.B.F."/>
            <person name="Roger A.J."/>
            <person name="Ruiz-Trillo I."/>
            <person name="Young S.K."/>
            <person name="Zeng Q."/>
            <person name="Gargeya S."/>
            <person name="Alvarado L."/>
            <person name="Berlin A."/>
            <person name="Chapman S.B."/>
            <person name="Chen Z."/>
            <person name="Freedman E."/>
            <person name="Gellesch M."/>
            <person name="Goldberg J."/>
            <person name="Griggs A."/>
            <person name="Gujja S."/>
            <person name="Heilman E."/>
            <person name="Heiman D."/>
            <person name="Howarth C."/>
            <person name="Mehta T."/>
            <person name="Neiman D."/>
            <person name="Pearson M."/>
            <person name="Roberts A."/>
            <person name="Saif S."/>
            <person name="Shea T."/>
            <person name="Shenoy N."/>
            <person name="Sisk P."/>
            <person name="Stolte C."/>
            <person name="Sykes S."/>
            <person name="White J."/>
            <person name="Yandava C."/>
            <person name="Haas B."/>
            <person name="Nusbaum C."/>
            <person name="Birren B."/>
        </authorList>
    </citation>
    <scope>NUCLEOTIDE SEQUENCE</scope>
    <source>
        <strain evidence="7">ATCC 50818</strain>
    </source>
</reference>
<dbReference type="GeneID" id="16077492"/>
<feature type="transmembrane region" description="Helical" evidence="5">
    <location>
        <begin position="50"/>
        <end position="72"/>
    </location>
</feature>
<evidence type="ECO:0000256" key="1">
    <source>
        <dbReference type="ARBA" id="ARBA00004141"/>
    </source>
</evidence>
<organism evidence="7 8">
    <name type="scientific">Salpingoeca rosetta (strain ATCC 50818 / BSB-021)</name>
    <dbReference type="NCBI Taxonomy" id="946362"/>
    <lineage>
        <taxon>Eukaryota</taxon>
        <taxon>Choanoflagellata</taxon>
        <taxon>Craspedida</taxon>
        <taxon>Salpingoecidae</taxon>
        <taxon>Salpingoeca</taxon>
    </lineage>
</organism>
<feature type="transmembrane region" description="Helical" evidence="5">
    <location>
        <begin position="19"/>
        <end position="38"/>
    </location>
</feature>